<organism evidence="1">
    <name type="scientific">viral metagenome</name>
    <dbReference type="NCBI Taxonomy" id="1070528"/>
    <lineage>
        <taxon>unclassified sequences</taxon>
        <taxon>metagenomes</taxon>
        <taxon>organismal metagenomes</taxon>
    </lineage>
</organism>
<protein>
    <submittedName>
        <fullName evidence="1">Uncharacterized protein</fullName>
    </submittedName>
</protein>
<dbReference type="AlphaFoldDB" id="A0A6C0I0V3"/>
<sequence>MTIYKKSKSIFFDIFSDCDFYLFRKKVKNIIIFYVDEYF</sequence>
<accession>A0A6C0I0V3</accession>
<name>A0A6C0I0V3_9ZZZZ</name>
<reference evidence="1" key="1">
    <citation type="journal article" date="2020" name="Nature">
        <title>Giant virus diversity and host interactions through global metagenomics.</title>
        <authorList>
            <person name="Schulz F."/>
            <person name="Roux S."/>
            <person name="Paez-Espino D."/>
            <person name="Jungbluth S."/>
            <person name="Walsh D.A."/>
            <person name="Denef V.J."/>
            <person name="McMahon K.D."/>
            <person name="Konstantinidis K.T."/>
            <person name="Eloe-Fadrosh E.A."/>
            <person name="Kyrpides N.C."/>
            <person name="Woyke T."/>
        </authorList>
    </citation>
    <scope>NUCLEOTIDE SEQUENCE</scope>
    <source>
        <strain evidence="1">GVMAG-M-3300023184-184</strain>
    </source>
</reference>
<proteinExistence type="predicted"/>
<dbReference type="EMBL" id="MN740057">
    <property type="protein sequence ID" value="QHT86035.1"/>
    <property type="molecule type" value="Genomic_DNA"/>
</dbReference>
<evidence type="ECO:0000313" key="1">
    <source>
        <dbReference type="EMBL" id="QHT86035.1"/>
    </source>
</evidence>